<dbReference type="EC" id="4.2.1.-" evidence="3"/>
<evidence type="ECO:0000313" key="5">
    <source>
        <dbReference type="Proteomes" id="UP000295244"/>
    </source>
</evidence>
<evidence type="ECO:0000256" key="1">
    <source>
        <dbReference type="ARBA" id="ARBA00007896"/>
    </source>
</evidence>
<evidence type="ECO:0000313" key="4">
    <source>
        <dbReference type="EMBL" id="TCJ16462.1"/>
    </source>
</evidence>
<dbReference type="SUPFAM" id="SSF160920">
    <property type="entry name" value="PSTPO5379-like"/>
    <property type="match status" value="1"/>
</dbReference>
<protein>
    <recommendedName>
        <fullName evidence="3">Putative hydro-lyase E0L93_10105</fullName>
        <ecNumber evidence="3">4.2.1.-</ecNumber>
    </recommendedName>
</protein>
<dbReference type="FunFam" id="3.30.2040.10:FF:000001">
    <property type="entry name" value="D-glutamate cyclase, mitochondrial"/>
    <property type="match status" value="1"/>
</dbReference>
<dbReference type="RefSeq" id="WP_132691522.1">
    <property type="nucleotide sequence ID" value="NZ_SKBU01000016.1"/>
</dbReference>
<dbReference type="NCBIfam" id="NF003969">
    <property type="entry name" value="PRK05463.1"/>
    <property type="match status" value="1"/>
</dbReference>
<comment type="caution">
    <text evidence="4">The sequence shown here is derived from an EMBL/GenBank/DDBJ whole genome shotgun (WGS) entry which is preliminary data.</text>
</comment>
<dbReference type="PIRSF" id="PIRSF029755">
    <property type="entry name" value="UCP029755"/>
    <property type="match status" value="1"/>
</dbReference>
<gene>
    <name evidence="4" type="ORF">E0L93_10105</name>
</gene>
<dbReference type="EMBL" id="SKBU01000016">
    <property type="protein sequence ID" value="TCJ16462.1"/>
    <property type="molecule type" value="Genomic_DNA"/>
</dbReference>
<dbReference type="InterPro" id="IPR016938">
    <property type="entry name" value="UPF0317"/>
</dbReference>
<proteinExistence type="inferred from homology"/>
<dbReference type="GO" id="GO:0016829">
    <property type="term" value="F:lyase activity"/>
    <property type="evidence" value="ECO:0007669"/>
    <property type="project" value="UniProtKB-KW"/>
</dbReference>
<reference evidence="4 5" key="1">
    <citation type="submission" date="2019-03" db="EMBL/GenBank/DDBJ databases">
        <title>Whole genome sequence of a novel Rubrobacter taiwanensis strain, isolated from Yellowstone National Park.</title>
        <authorList>
            <person name="Freed S."/>
            <person name="Ramaley R.F."/>
            <person name="Kyndt J.A."/>
        </authorList>
    </citation>
    <scope>NUCLEOTIDE SEQUENCE [LARGE SCALE GENOMIC DNA]</scope>
    <source>
        <strain evidence="4 5">Yellowstone</strain>
    </source>
</reference>
<dbReference type="InterPro" id="IPR009906">
    <property type="entry name" value="D-Glu_cyclase"/>
</dbReference>
<dbReference type="PANTHER" id="PTHR32022:SF10">
    <property type="entry name" value="D-GLUTAMATE CYCLASE, MITOCHONDRIAL"/>
    <property type="match status" value="1"/>
</dbReference>
<dbReference type="Pfam" id="PF07286">
    <property type="entry name" value="D-Glu_cyclase"/>
    <property type="match status" value="1"/>
</dbReference>
<accession>A0A4V2NW91</accession>
<sequence length="264" mass="28806">MSVSEMRELPPAELRAAIRAGEYTGPTGGLARRRVQANLVILPEEYAFDFLKFCVRNPKPCPVLEVTDAGSPEPAALAPGADLRTDVPRYRVYEDGRLAGEPVEITAYWRRDLVAFLLGCSFTFETALLAAGLRLAHVEQGRNVPMYVTNRECVPSGPFSGPMVVSMRPYRADEIPRVVSITGRYPAMHGAPVHVGDPAGLGIGDLSRPDFGEPVELEEGQIPVFWACGVTPQVAIRNAGVPLVITHSPGHMFITDRLNPEYEI</sequence>
<comment type="similarity">
    <text evidence="1 3">Belongs to the D-glutamate cyclase family.</text>
</comment>
<dbReference type="Gene3D" id="3.30.2040.10">
    <property type="entry name" value="PSTPO5379-like domain"/>
    <property type="match status" value="1"/>
</dbReference>
<keyword evidence="2 3" id="KW-0456">Lyase</keyword>
<dbReference type="InterPro" id="IPR038021">
    <property type="entry name" value="Putative_hydro-lyase"/>
</dbReference>
<organism evidence="4 5">
    <name type="scientific">Rubrobacter taiwanensis</name>
    <dbReference type="NCBI Taxonomy" id="185139"/>
    <lineage>
        <taxon>Bacteria</taxon>
        <taxon>Bacillati</taxon>
        <taxon>Actinomycetota</taxon>
        <taxon>Rubrobacteria</taxon>
        <taxon>Rubrobacterales</taxon>
        <taxon>Rubrobacteraceae</taxon>
        <taxon>Rubrobacter</taxon>
    </lineage>
</organism>
<dbReference type="Proteomes" id="UP000295244">
    <property type="component" value="Unassembled WGS sequence"/>
</dbReference>
<dbReference type="Gene3D" id="3.40.1640.10">
    <property type="entry name" value="PSTPO5379-like"/>
    <property type="match status" value="1"/>
</dbReference>
<dbReference type="HAMAP" id="MF_01830">
    <property type="entry name" value="Hydro_lyase"/>
    <property type="match status" value="1"/>
</dbReference>
<evidence type="ECO:0000256" key="3">
    <source>
        <dbReference type="HAMAP-Rule" id="MF_01830"/>
    </source>
</evidence>
<dbReference type="AlphaFoldDB" id="A0A4V2NW91"/>
<evidence type="ECO:0000256" key="2">
    <source>
        <dbReference type="ARBA" id="ARBA00023239"/>
    </source>
</evidence>
<dbReference type="PANTHER" id="PTHR32022">
    <property type="entry name" value="D-GLUTAMATE CYCLASE, MITOCHONDRIAL"/>
    <property type="match status" value="1"/>
</dbReference>
<name>A0A4V2NW91_9ACTN</name>
<keyword evidence="5" id="KW-1185">Reference proteome</keyword>
<dbReference type="OrthoDB" id="149585at2"/>